<keyword evidence="2" id="KW-1185">Reference proteome</keyword>
<name>A0A914RWW4_PAREQ</name>
<feature type="region of interest" description="Disordered" evidence="1">
    <location>
        <begin position="81"/>
        <end position="101"/>
    </location>
</feature>
<accession>A0A914RWW4</accession>
<protein>
    <submittedName>
        <fullName evidence="3">Uncharacterized protein</fullName>
    </submittedName>
</protein>
<evidence type="ECO:0000256" key="1">
    <source>
        <dbReference type="SAM" id="MobiDB-lite"/>
    </source>
</evidence>
<evidence type="ECO:0000313" key="3">
    <source>
        <dbReference type="WBParaSite" id="PEQ_0001069201-mRNA-1"/>
    </source>
</evidence>
<reference evidence="3" key="1">
    <citation type="submission" date="2022-11" db="UniProtKB">
        <authorList>
            <consortium name="WormBaseParasite"/>
        </authorList>
    </citation>
    <scope>IDENTIFICATION</scope>
</reference>
<proteinExistence type="predicted"/>
<organism evidence="2 3">
    <name type="scientific">Parascaris equorum</name>
    <name type="common">Equine roundworm</name>
    <dbReference type="NCBI Taxonomy" id="6256"/>
    <lineage>
        <taxon>Eukaryota</taxon>
        <taxon>Metazoa</taxon>
        <taxon>Ecdysozoa</taxon>
        <taxon>Nematoda</taxon>
        <taxon>Chromadorea</taxon>
        <taxon>Rhabditida</taxon>
        <taxon>Spirurina</taxon>
        <taxon>Ascaridomorpha</taxon>
        <taxon>Ascaridoidea</taxon>
        <taxon>Ascarididae</taxon>
        <taxon>Parascaris</taxon>
    </lineage>
</organism>
<dbReference type="Proteomes" id="UP000887564">
    <property type="component" value="Unplaced"/>
</dbReference>
<dbReference type="AlphaFoldDB" id="A0A914RWW4"/>
<evidence type="ECO:0000313" key="2">
    <source>
        <dbReference type="Proteomes" id="UP000887564"/>
    </source>
</evidence>
<sequence>MEINAHPHFLPSDYVIGKKHLTREELEELREIPPITGHNSKDPKDALVVLQVEDIKNLPNITNSQFTVGRRLRSEEELRDLAQLPNLEDKTPPHLRKQLSP</sequence>
<dbReference type="WBParaSite" id="PEQ_0001069201-mRNA-1">
    <property type="protein sequence ID" value="PEQ_0001069201-mRNA-1"/>
    <property type="gene ID" value="PEQ_0001069201"/>
</dbReference>